<evidence type="ECO:0000313" key="1">
    <source>
        <dbReference type="EMBL" id="KAK3322941.1"/>
    </source>
</evidence>
<reference evidence="1" key="1">
    <citation type="journal article" date="2023" name="Mol. Phylogenet. Evol.">
        <title>Genome-scale phylogeny and comparative genomics of the fungal order Sordariales.</title>
        <authorList>
            <person name="Hensen N."/>
            <person name="Bonometti L."/>
            <person name="Westerberg I."/>
            <person name="Brannstrom I.O."/>
            <person name="Guillou S."/>
            <person name="Cros-Aarteil S."/>
            <person name="Calhoun S."/>
            <person name="Haridas S."/>
            <person name="Kuo A."/>
            <person name="Mondo S."/>
            <person name="Pangilinan J."/>
            <person name="Riley R."/>
            <person name="LaButti K."/>
            <person name="Andreopoulos B."/>
            <person name="Lipzen A."/>
            <person name="Chen C."/>
            <person name="Yan M."/>
            <person name="Daum C."/>
            <person name="Ng V."/>
            <person name="Clum A."/>
            <person name="Steindorff A."/>
            <person name="Ohm R.A."/>
            <person name="Martin F."/>
            <person name="Silar P."/>
            <person name="Natvig D.O."/>
            <person name="Lalanne C."/>
            <person name="Gautier V."/>
            <person name="Ament-Velasquez S.L."/>
            <person name="Kruys A."/>
            <person name="Hutchinson M.I."/>
            <person name="Powell A.J."/>
            <person name="Barry K."/>
            <person name="Miller A.N."/>
            <person name="Grigoriev I.V."/>
            <person name="Debuchy R."/>
            <person name="Gladieux P."/>
            <person name="Hiltunen Thoren M."/>
            <person name="Johannesson H."/>
        </authorList>
    </citation>
    <scope>NUCLEOTIDE SEQUENCE</scope>
    <source>
        <strain evidence="1">CBS 118394</strain>
    </source>
</reference>
<evidence type="ECO:0000313" key="2">
    <source>
        <dbReference type="Proteomes" id="UP001283341"/>
    </source>
</evidence>
<name>A0AAE0IES1_9PEZI</name>
<reference evidence="1" key="2">
    <citation type="submission" date="2023-06" db="EMBL/GenBank/DDBJ databases">
        <authorList>
            <consortium name="Lawrence Berkeley National Laboratory"/>
            <person name="Haridas S."/>
            <person name="Hensen N."/>
            <person name="Bonometti L."/>
            <person name="Westerberg I."/>
            <person name="Brannstrom I.O."/>
            <person name="Guillou S."/>
            <person name="Cros-Aarteil S."/>
            <person name="Calhoun S."/>
            <person name="Kuo A."/>
            <person name="Mondo S."/>
            <person name="Pangilinan J."/>
            <person name="Riley R."/>
            <person name="Labutti K."/>
            <person name="Andreopoulos B."/>
            <person name="Lipzen A."/>
            <person name="Chen C."/>
            <person name="Yanf M."/>
            <person name="Daum C."/>
            <person name="Ng V."/>
            <person name="Clum A."/>
            <person name="Steindorff A."/>
            <person name="Ohm R."/>
            <person name="Martin F."/>
            <person name="Silar P."/>
            <person name="Natvig D."/>
            <person name="Lalanne C."/>
            <person name="Gautier V."/>
            <person name="Ament-Velasquez S.L."/>
            <person name="Kruys A."/>
            <person name="Hutchinson M.I."/>
            <person name="Powell A.J."/>
            <person name="Barry K."/>
            <person name="Miller A.N."/>
            <person name="Grigoriev I.V."/>
            <person name="Debuchy R."/>
            <person name="Gladieux P."/>
            <person name="Thoren M.H."/>
            <person name="Johannesson H."/>
        </authorList>
    </citation>
    <scope>NUCLEOTIDE SEQUENCE</scope>
    <source>
        <strain evidence="1">CBS 118394</strain>
    </source>
</reference>
<proteinExistence type="predicted"/>
<organism evidence="1 2">
    <name type="scientific">Apodospora peruviana</name>
    <dbReference type="NCBI Taxonomy" id="516989"/>
    <lineage>
        <taxon>Eukaryota</taxon>
        <taxon>Fungi</taxon>
        <taxon>Dikarya</taxon>
        <taxon>Ascomycota</taxon>
        <taxon>Pezizomycotina</taxon>
        <taxon>Sordariomycetes</taxon>
        <taxon>Sordariomycetidae</taxon>
        <taxon>Sordariales</taxon>
        <taxon>Lasiosphaeriaceae</taxon>
        <taxon>Apodospora</taxon>
    </lineage>
</organism>
<dbReference type="Proteomes" id="UP001283341">
    <property type="component" value="Unassembled WGS sequence"/>
</dbReference>
<keyword evidence="2" id="KW-1185">Reference proteome</keyword>
<sequence>MTPSGSNSSGVPKIQYLAGRQFLVMRISDLNAGPMVLYSCLGADVPFLNGTVVCGDGAAVDLLEVDQEGADGSGLWLRYLRPERATKDHDIGLPPPLNAVTVLMQEDHLSGEHLLLFQLSCLFEVGGMSEAEKFMVAQNEEDAPVSRRNPLVAQCCQQERGTVRLSESRKMFIVGQTQGAGWRKERKRRLNRSRRCTDTRRTGARPYQYTHTTAFIKTLYFRVKSSTILSSVLALASIAAAVVIKAPLTQPKDCTDLGCCAQWCGALAHTPGYIGCARSLTRKFSRDVLLPHPNCVGDHVGASVLNSVDGSSGTSVVDFSSVGSITTVTTSVGSVYPVTTSVGSVTYDKSDSPVHSYTYIPPTAEPTA</sequence>
<gene>
    <name evidence="1" type="ORF">B0H66DRAFT_532259</name>
</gene>
<dbReference type="AlphaFoldDB" id="A0AAE0IES1"/>
<protein>
    <submittedName>
        <fullName evidence="1">Uncharacterized protein</fullName>
    </submittedName>
</protein>
<dbReference type="EMBL" id="JAUEDM010000003">
    <property type="protein sequence ID" value="KAK3322941.1"/>
    <property type="molecule type" value="Genomic_DNA"/>
</dbReference>
<comment type="caution">
    <text evidence="1">The sequence shown here is derived from an EMBL/GenBank/DDBJ whole genome shotgun (WGS) entry which is preliminary data.</text>
</comment>
<accession>A0AAE0IES1</accession>